<dbReference type="GO" id="GO:0003924">
    <property type="term" value="F:GTPase activity"/>
    <property type="evidence" value="ECO:0007669"/>
    <property type="project" value="InterPro"/>
</dbReference>
<dbReference type="InterPro" id="IPR027417">
    <property type="entry name" value="P-loop_NTPase"/>
</dbReference>
<organism evidence="5 6">
    <name type="scientific">Rhizopus stolonifer</name>
    <name type="common">Rhizopus nigricans</name>
    <dbReference type="NCBI Taxonomy" id="4846"/>
    <lineage>
        <taxon>Eukaryota</taxon>
        <taxon>Fungi</taxon>
        <taxon>Fungi incertae sedis</taxon>
        <taxon>Mucoromycota</taxon>
        <taxon>Mucoromycotina</taxon>
        <taxon>Mucoromycetes</taxon>
        <taxon>Mucorales</taxon>
        <taxon>Mucorineae</taxon>
        <taxon>Rhizopodaceae</taxon>
        <taxon>Rhizopus</taxon>
    </lineage>
</organism>
<name>A0A367J189_RHIST</name>
<dbReference type="SUPFAM" id="SSF52540">
    <property type="entry name" value="P-loop containing nucleoside triphosphate hydrolases"/>
    <property type="match status" value="1"/>
</dbReference>
<protein>
    <submittedName>
        <fullName evidence="5">Ribosome-releasing factor 2, mitochondrial</fullName>
    </submittedName>
</protein>
<feature type="non-terminal residue" evidence="5">
    <location>
        <position position="71"/>
    </location>
</feature>
<dbReference type="STRING" id="4846.A0A367J189"/>
<dbReference type="AlphaFoldDB" id="A0A367J189"/>
<dbReference type="GO" id="GO:0005525">
    <property type="term" value="F:GTP binding"/>
    <property type="evidence" value="ECO:0007669"/>
    <property type="project" value="UniProtKB-KW"/>
</dbReference>
<evidence type="ECO:0000256" key="2">
    <source>
        <dbReference type="ARBA" id="ARBA00022917"/>
    </source>
</evidence>
<dbReference type="Pfam" id="PF00009">
    <property type="entry name" value="GTP_EFTU"/>
    <property type="match status" value="1"/>
</dbReference>
<gene>
    <name evidence="5" type="primary">MEF2_1</name>
    <name evidence="5" type="ORF">CU098_001052</name>
</gene>
<keyword evidence="2" id="KW-0648">Protein biosynthesis</keyword>
<keyword evidence="1" id="KW-0547">Nucleotide-binding</keyword>
<evidence type="ECO:0000259" key="4">
    <source>
        <dbReference type="Pfam" id="PF00009"/>
    </source>
</evidence>
<sequence>MLRLIQKHYPCQRTTVLLRSTRICAYRTYVTDRDFTIPKTRNIGIIAHIDAGKTTTTERMLYYAGVTKRIG</sequence>
<evidence type="ECO:0000313" key="5">
    <source>
        <dbReference type="EMBL" id="RCH83695.1"/>
    </source>
</evidence>
<dbReference type="InterPro" id="IPR000795">
    <property type="entry name" value="T_Tr_GTP-bd_dom"/>
</dbReference>
<accession>A0A367J189</accession>
<reference evidence="5 6" key="1">
    <citation type="journal article" date="2018" name="G3 (Bethesda)">
        <title>Phylogenetic and Phylogenomic Definition of Rhizopus Species.</title>
        <authorList>
            <person name="Gryganskyi A.P."/>
            <person name="Golan J."/>
            <person name="Dolatabadi S."/>
            <person name="Mondo S."/>
            <person name="Robb S."/>
            <person name="Idnurm A."/>
            <person name="Muszewska A."/>
            <person name="Steczkiewicz K."/>
            <person name="Masonjones S."/>
            <person name="Liao H.L."/>
            <person name="Gajdeczka M.T."/>
            <person name="Anike F."/>
            <person name="Vuek A."/>
            <person name="Anishchenko I.M."/>
            <person name="Voigt K."/>
            <person name="de Hoog G.S."/>
            <person name="Smith M.E."/>
            <person name="Heitman J."/>
            <person name="Vilgalys R."/>
            <person name="Stajich J.E."/>
        </authorList>
    </citation>
    <scope>NUCLEOTIDE SEQUENCE [LARGE SCALE GENOMIC DNA]</scope>
    <source>
        <strain evidence="5 6">LSU 92-RS-03</strain>
    </source>
</reference>
<evidence type="ECO:0000256" key="3">
    <source>
        <dbReference type="ARBA" id="ARBA00023134"/>
    </source>
</evidence>
<dbReference type="PANTHER" id="PTHR43261:SF1">
    <property type="entry name" value="RIBOSOME-RELEASING FACTOR 2, MITOCHONDRIAL"/>
    <property type="match status" value="1"/>
</dbReference>
<evidence type="ECO:0000313" key="6">
    <source>
        <dbReference type="Proteomes" id="UP000253551"/>
    </source>
</evidence>
<dbReference type="OrthoDB" id="198619at2759"/>
<feature type="domain" description="Tr-type G" evidence="4">
    <location>
        <begin position="39"/>
        <end position="69"/>
    </location>
</feature>
<proteinExistence type="predicted"/>
<keyword evidence="3" id="KW-0342">GTP-binding</keyword>
<dbReference type="GO" id="GO:0032790">
    <property type="term" value="P:ribosome disassembly"/>
    <property type="evidence" value="ECO:0007669"/>
    <property type="project" value="TreeGrafter"/>
</dbReference>
<evidence type="ECO:0000256" key="1">
    <source>
        <dbReference type="ARBA" id="ARBA00022741"/>
    </source>
</evidence>
<dbReference type="Gene3D" id="3.40.50.300">
    <property type="entry name" value="P-loop containing nucleotide triphosphate hydrolases"/>
    <property type="match status" value="1"/>
</dbReference>
<dbReference type="GO" id="GO:0006412">
    <property type="term" value="P:translation"/>
    <property type="evidence" value="ECO:0007669"/>
    <property type="project" value="UniProtKB-KW"/>
</dbReference>
<keyword evidence="6" id="KW-1185">Reference proteome</keyword>
<dbReference type="PANTHER" id="PTHR43261">
    <property type="entry name" value="TRANSLATION ELONGATION FACTOR G-RELATED"/>
    <property type="match status" value="1"/>
</dbReference>
<dbReference type="Proteomes" id="UP000253551">
    <property type="component" value="Unassembled WGS sequence"/>
</dbReference>
<comment type="caution">
    <text evidence="5">The sequence shown here is derived from an EMBL/GenBank/DDBJ whole genome shotgun (WGS) entry which is preliminary data.</text>
</comment>
<dbReference type="EMBL" id="PJQM01004666">
    <property type="protein sequence ID" value="RCH83695.1"/>
    <property type="molecule type" value="Genomic_DNA"/>
</dbReference>